<keyword evidence="1" id="KW-0472">Membrane</keyword>
<dbReference type="RefSeq" id="WP_091303576.1">
    <property type="nucleotide sequence ID" value="NZ_FOCE01000017.1"/>
</dbReference>
<dbReference type="EMBL" id="FOCE01000017">
    <property type="protein sequence ID" value="SEO24878.1"/>
    <property type="molecule type" value="Genomic_DNA"/>
</dbReference>
<feature type="transmembrane region" description="Helical" evidence="1">
    <location>
        <begin position="12"/>
        <end position="34"/>
    </location>
</feature>
<evidence type="ECO:0000256" key="1">
    <source>
        <dbReference type="SAM" id="Phobius"/>
    </source>
</evidence>
<sequence length="163" mass="16683">MIKVYTPSKRRPDGAALVIAGLLAAVGAVLVWQGASIPDKGGYAGVGSGGLPKFVGFALLALAVAHVISALRTGAEALPRPDHLAVLLIVAGLALQLLLLRPMGFAVASGMLFALTAAGFGKRKLVMTIPIGIALSLVIYGVFDQLLKLKLPAGFLETLIFGG</sequence>
<evidence type="ECO:0000313" key="3">
    <source>
        <dbReference type="EMBL" id="SEO24878.1"/>
    </source>
</evidence>
<protein>
    <submittedName>
        <fullName evidence="3">Putative tricarboxylic transport membrane protein</fullName>
    </submittedName>
</protein>
<feature type="transmembrane region" description="Helical" evidence="1">
    <location>
        <begin position="125"/>
        <end position="143"/>
    </location>
</feature>
<feature type="transmembrane region" description="Helical" evidence="1">
    <location>
        <begin position="84"/>
        <end position="113"/>
    </location>
</feature>
<dbReference type="STRING" id="933059.SAMN04488103_1172"/>
<keyword evidence="1" id="KW-0812">Transmembrane</keyword>
<evidence type="ECO:0000259" key="2">
    <source>
        <dbReference type="Pfam" id="PF07331"/>
    </source>
</evidence>
<keyword evidence="1" id="KW-1133">Transmembrane helix</keyword>
<feature type="domain" description="DUF1468" evidence="2">
    <location>
        <begin position="18"/>
        <end position="152"/>
    </location>
</feature>
<gene>
    <name evidence="3" type="ORF">SAMN04488103_1172</name>
</gene>
<dbReference type="OrthoDB" id="7347328at2"/>
<dbReference type="Pfam" id="PF07331">
    <property type="entry name" value="TctB"/>
    <property type="match status" value="1"/>
</dbReference>
<reference evidence="3 4" key="1">
    <citation type="submission" date="2016-10" db="EMBL/GenBank/DDBJ databases">
        <authorList>
            <person name="de Groot N.N."/>
        </authorList>
    </citation>
    <scope>NUCLEOTIDE SEQUENCE [LARGE SCALE GENOMIC DNA]</scope>
    <source>
        <strain evidence="3 4">DSM 3857</strain>
    </source>
</reference>
<organism evidence="3 4">
    <name type="scientific">Gemmobacter aquatilis</name>
    <dbReference type="NCBI Taxonomy" id="933059"/>
    <lineage>
        <taxon>Bacteria</taxon>
        <taxon>Pseudomonadati</taxon>
        <taxon>Pseudomonadota</taxon>
        <taxon>Alphaproteobacteria</taxon>
        <taxon>Rhodobacterales</taxon>
        <taxon>Paracoccaceae</taxon>
        <taxon>Gemmobacter</taxon>
    </lineage>
</organism>
<evidence type="ECO:0000313" key="4">
    <source>
        <dbReference type="Proteomes" id="UP000198761"/>
    </source>
</evidence>
<dbReference type="AlphaFoldDB" id="A0A1H8N5W0"/>
<name>A0A1H8N5W0_9RHOB</name>
<dbReference type="InterPro" id="IPR009936">
    <property type="entry name" value="DUF1468"/>
</dbReference>
<dbReference type="Proteomes" id="UP000198761">
    <property type="component" value="Unassembled WGS sequence"/>
</dbReference>
<accession>A0A1H8N5W0</accession>
<proteinExistence type="predicted"/>
<feature type="transmembrane region" description="Helical" evidence="1">
    <location>
        <begin position="54"/>
        <end position="72"/>
    </location>
</feature>
<keyword evidence="4" id="KW-1185">Reference proteome</keyword>